<dbReference type="Pfam" id="PF02932">
    <property type="entry name" value="Neur_chan_memb"/>
    <property type="match status" value="1"/>
</dbReference>
<dbReference type="AlphaFoldDB" id="A0AAV3YG33"/>
<dbReference type="GO" id="GO:0016020">
    <property type="term" value="C:membrane"/>
    <property type="evidence" value="ECO:0007669"/>
    <property type="project" value="InterPro"/>
</dbReference>
<evidence type="ECO:0000256" key="1">
    <source>
        <dbReference type="SAM" id="Phobius"/>
    </source>
</evidence>
<name>A0AAV3YG33_9GAST</name>
<keyword evidence="1" id="KW-0812">Transmembrane</keyword>
<protein>
    <submittedName>
        <fullName evidence="4">Acetylcholine receptor subunit alpha</fullName>
    </submittedName>
</protein>
<dbReference type="InterPro" id="IPR036719">
    <property type="entry name" value="Neuro-gated_channel_TM_sf"/>
</dbReference>
<dbReference type="InterPro" id="IPR006201">
    <property type="entry name" value="Neur_channel"/>
</dbReference>
<keyword evidence="2" id="KW-0732">Signal</keyword>
<comment type="caution">
    <text evidence="4">The sequence shown here is derived from an EMBL/GenBank/DDBJ whole genome shotgun (WGS) entry which is preliminary data.</text>
</comment>
<sequence length="216" mass="24443">MPVVLMSLLSPLVFVLPEDSGERVSYAVTLLLSLAVFMGFVASLLPQTSEPLSLCIVYMFVLLIHSGLCVVCSVVHLRWEKYKREQSHASYYCEDHKLKQDTSQNDQNQQNAARISHVNLGSNTSTIGAEFFDADKDESSNLDILTQNGFAHHENVAINHQLKEVMKKGDGLADHVTYRRPLPRSCESIWNANVILLVFFYVSWFAVSMYFLVRLL</sequence>
<feature type="transmembrane region" description="Helical" evidence="1">
    <location>
        <begin position="52"/>
        <end position="77"/>
    </location>
</feature>
<keyword evidence="4" id="KW-0675">Receptor</keyword>
<gene>
    <name evidence="4" type="ORF">PoB_000819500</name>
</gene>
<dbReference type="GO" id="GO:0004888">
    <property type="term" value="F:transmembrane signaling receptor activity"/>
    <property type="evidence" value="ECO:0007669"/>
    <property type="project" value="InterPro"/>
</dbReference>
<dbReference type="CDD" id="cd19051">
    <property type="entry name" value="LGIC_TM_cation"/>
    <property type="match status" value="1"/>
</dbReference>
<feature type="domain" description="Neurotransmitter-gated ion-channel transmembrane" evidence="3">
    <location>
        <begin position="1"/>
        <end position="130"/>
    </location>
</feature>
<evidence type="ECO:0000259" key="3">
    <source>
        <dbReference type="Pfam" id="PF02932"/>
    </source>
</evidence>
<organism evidence="4 5">
    <name type="scientific">Plakobranchus ocellatus</name>
    <dbReference type="NCBI Taxonomy" id="259542"/>
    <lineage>
        <taxon>Eukaryota</taxon>
        <taxon>Metazoa</taxon>
        <taxon>Spiralia</taxon>
        <taxon>Lophotrochozoa</taxon>
        <taxon>Mollusca</taxon>
        <taxon>Gastropoda</taxon>
        <taxon>Heterobranchia</taxon>
        <taxon>Euthyneura</taxon>
        <taxon>Panpulmonata</taxon>
        <taxon>Sacoglossa</taxon>
        <taxon>Placobranchoidea</taxon>
        <taxon>Plakobranchidae</taxon>
        <taxon>Plakobranchus</taxon>
    </lineage>
</organism>
<keyword evidence="1" id="KW-0472">Membrane</keyword>
<accession>A0AAV3YG33</accession>
<evidence type="ECO:0000313" key="4">
    <source>
        <dbReference type="EMBL" id="GFN81689.1"/>
    </source>
</evidence>
<dbReference type="Proteomes" id="UP000735302">
    <property type="component" value="Unassembled WGS sequence"/>
</dbReference>
<feature type="chain" id="PRO_5044011054" evidence="2">
    <location>
        <begin position="18"/>
        <end position="216"/>
    </location>
</feature>
<dbReference type="PANTHER" id="PTHR18945">
    <property type="entry name" value="NEUROTRANSMITTER GATED ION CHANNEL"/>
    <property type="match status" value="1"/>
</dbReference>
<evidence type="ECO:0000256" key="2">
    <source>
        <dbReference type="SAM" id="SignalP"/>
    </source>
</evidence>
<keyword evidence="5" id="KW-1185">Reference proteome</keyword>
<feature type="signal peptide" evidence="2">
    <location>
        <begin position="1"/>
        <end position="17"/>
    </location>
</feature>
<keyword evidence="1" id="KW-1133">Transmembrane helix</keyword>
<dbReference type="GO" id="GO:0005216">
    <property type="term" value="F:monoatomic ion channel activity"/>
    <property type="evidence" value="ECO:0007669"/>
    <property type="project" value="InterPro"/>
</dbReference>
<feature type="transmembrane region" description="Helical" evidence="1">
    <location>
        <begin position="27"/>
        <end position="45"/>
    </location>
</feature>
<dbReference type="Gene3D" id="1.20.58.390">
    <property type="entry name" value="Neurotransmitter-gated ion-channel transmembrane domain"/>
    <property type="match status" value="1"/>
</dbReference>
<dbReference type="InterPro" id="IPR006029">
    <property type="entry name" value="Neurotrans-gated_channel_TM"/>
</dbReference>
<dbReference type="SUPFAM" id="SSF90112">
    <property type="entry name" value="Neurotransmitter-gated ion-channel transmembrane pore"/>
    <property type="match status" value="1"/>
</dbReference>
<reference evidence="4 5" key="1">
    <citation type="journal article" date="2021" name="Elife">
        <title>Chloroplast acquisition without the gene transfer in kleptoplastic sea slugs, Plakobranchus ocellatus.</title>
        <authorList>
            <person name="Maeda T."/>
            <person name="Takahashi S."/>
            <person name="Yoshida T."/>
            <person name="Shimamura S."/>
            <person name="Takaki Y."/>
            <person name="Nagai Y."/>
            <person name="Toyoda A."/>
            <person name="Suzuki Y."/>
            <person name="Arimoto A."/>
            <person name="Ishii H."/>
            <person name="Satoh N."/>
            <person name="Nishiyama T."/>
            <person name="Hasebe M."/>
            <person name="Maruyama T."/>
            <person name="Minagawa J."/>
            <person name="Obokata J."/>
            <person name="Shigenobu S."/>
        </authorList>
    </citation>
    <scope>NUCLEOTIDE SEQUENCE [LARGE SCALE GENOMIC DNA]</scope>
</reference>
<dbReference type="InterPro" id="IPR038050">
    <property type="entry name" value="Neuro_actylchol_rec"/>
</dbReference>
<feature type="transmembrane region" description="Helical" evidence="1">
    <location>
        <begin position="189"/>
        <end position="213"/>
    </location>
</feature>
<evidence type="ECO:0000313" key="5">
    <source>
        <dbReference type="Proteomes" id="UP000735302"/>
    </source>
</evidence>
<dbReference type="EMBL" id="BLXT01000945">
    <property type="protein sequence ID" value="GFN81689.1"/>
    <property type="molecule type" value="Genomic_DNA"/>
</dbReference>
<proteinExistence type="predicted"/>